<dbReference type="PANTHER" id="PTHR33480:SF1">
    <property type="entry name" value="TYR RECOMBINASE DOMAIN-CONTAINING PROTEIN"/>
    <property type="match status" value="1"/>
</dbReference>
<sequence>EESDDNQNDPDAALELAIARIDVLCAPFESSPRHSPLALSPIHERTIINDSAIGLGSSFGEVVDTEDELDNPLVNDDSGRSLEELASVGNEDVENNNDQGIPQMKVIEDEPNEVVIQKEKRPDRPCPFGCKKPQSVLTRHLKLIHKNEPAVKNAMSKPQGPKRNKAFDLSKKEGIFQHNQKEMAKESPEYMRERKPKLNSNQNSIDKLVVCAKCKGTYSKGFKARHQIECGKTDGQVMIPMIPASDLKIVTEYPNSFMEVINKMNIDDVSDLAKTDPLILVVGARIYNGNKSKSEKLNEVEKRVRSTMRLLSRILLKFRQSYGEKKDLSVVFHMTNLKHLRFAIEELTESEEAIKSGLKVQIQNVIKQSAKVLEAHFLIEGKSQEATDVCDFVKVFHLVEDEIFNGALYAIKQKRNKTTRKPANLPDEDLVQELKAYILKVTLKSNFIFQSPKDVFVDVRDAACARLTMFNGRRGGEPARLYVYQWTEALKGDWIRPKLREDYIASVKTKNRITYQEGKGLKQVCVFFPPDYVDSLIFLCDPDVRREVDTPKTNTFVFPSTQQSKNHVEGWHALTNSCKKGGITSKINGTMNRHRVS</sequence>
<dbReference type="AlphaFoldDB" id="A0A7M5XJL2"/>
<keyword evidence="2" id="KW-1185">Reference proteome</keyword>
<protein>
    <submittedName>
        <fullName evidence="1">Uncharacterized protein</fullName>
    </submittedName>
</protein>
<evidence type="ECO:0000313" key="1">
    <source>
        <dbReference type="EnsemblMetazoa" id="CLYHEMP024685.1"/>
    </source>
</evidence>
<dbReference type="Proteomes" id="UP000594262">
    <property type="component" value="Unplaced"/>
</dbReference>
<dbReference type="OrthoDB" id="6022029at2759"/>
<dbReference type="EnsemblMetazoa" id="CLYHEMT024685.1">
    <property type="protein sequence ID" value="CLYHEMP024685.1"/>
    <property type="gene ID" value="CLYHEMG024685"/>
</dbReference>
<proteinExistence type="predicted"/>
<reference evidence="1" key="1">
    <citation type="submission" date="2021-01" db="UniProtKB">
        <authorList>
            <consortium name="EnsemblMetazoa"/>
        </authorList>
    </citation>
    <scope>IDENTIFICATION</scope>
</reference>
<accession>A0A7M5XJL2</accession>
<dbReference type="PANTHER" id="PTHR33480">
    <property type="entry name" value="SET DOMAIN-CONTAINING PROTEIN-RELATED"/>
    <property type="match status" value="1"/>
</dbReference>
<name>A0A7M5XJL2_9CNID</name>
<organism evidence="1 2">
    <name type="scientific">Clytia hemisphaerica</name>
    <dbReference type="NCBI Taxonomy" id="252671"/>
    <lineage>
        <taxon>Eukaryota</taxon>
        <taxon>Metazoa</taxon>
        <taxon>Cnidaria</taxon>
        <taxon>Hydrozoa</taxon>
        <taxon>Hydroidolina</taxon>
        <taxon>Leptothecata</taxon>
        <taxon>Obeliida</taxon>
        <taxon>Clytiidae</taxon>
        <taxon>Clytia</taxon>
    </lineage>
</organism>
<evidence type="ECO:0000313" key="2">
    <source>
        <dbReference type="Proteomes" id="UP000594262"/>
    </source>
</evidence>